<reference evidence="4" key="1">
    <citation type="submission" date="2020-07" db="EMBL/GenBank/DDBJ databases">
        <title>Vallitalea pronyensis genome.</title>
        <authorList>
            <person name="Postec A."/>
        </authorList>
    </citation>
    <scope>NUCLEOTIDE SEQUENCE</scope>
    <source>
        <strain evidence="4">FatNI3</strain>
    </source>
</reference>
<evidence type="ECO:0000313" key="5">
    <source>
        <dbReference type="Proteomes" id="UP000683246"/>
    </source>
</evidence>
<accession>A0A8J8SEX3</accession>
<gene>
    <name evidence="4" type="ORF">HZI73_01455</name>
</gene>
<dbReference type="PROSITE" id="PS51257">
    <property type="entry name" value="PROKAR_LIPOPROTEIN"/>
    <property type="match status" value="1"/>
</dbReference>
<keyword evidence="3" id="KW-0732">Signal</keyword>
<dbReference type="KEGG" id="vpy:HZI73_01455"/>
<dbReference type="RefSeq" id="WP_212696500.1">
    <property type="nucleotide sequence ID" value="NZ_CP058649.1"/>
</dbReference>
<proteinExistence type="predicted"/>
<protein>
    <submittedName>
        <fullName evidence="4">Uncharacterized protein</fullName>
    </submittedName>
</protein>
<dbReference type="EMBL" id="CP058649">
    <property type="protein sequence ID" value="QUI21041.1"/>
    <property type="molecule type" value="Genomic_DNA"/>
</dbReference>
<feature type="chain" id="PRO_5039048978" evidence="3">
    <location>
        <begin position="27"/>
        <end position="284"/>
    </location>
</feature>
<sequence length="284" mass="31690">MTKRGAIQFLVFMLGLACIIPSLTVASSDVTSTFNISDSNSHCTLHFGPDKELIPGTALSKSFIINNQQSFQIELKHIQLDHLVVIKNQTILEPGDEAYKEFVKTAAFKLTHDHQVIFEGLCQDLFNGSLYIPPVKTFFEAYTGDAFHVRLALLPESNNLTQHMKVTFDIHFYFEHTPYNPLPDPQPESQPDQSIHHGISQPEPTTEPIEPPIEIPEEPIPLAEPSVIPQPDPAHEPSEIIVIDDSIPKMGILLDGDVLIGVSIVLLSLGLFLTFFNKTKYKVE</sequence>
<keyword evidence="2" id="KW-0472">Membrane</keyword>
<dbReference type="AlphaFoldDB" id="A0A8J8SEX3"/>
<feature type="transmembrane region" description="Helical" evidence="2">
    <location>
        <begin position="258"/>
        <end position="276"/>
    </location>
</feature>
<keyword evidence="2" id="KW-1133">Transmembrane helix</keyword>
<feature type="signal peptide" evidence="3">
    <location>
        <begin position="1"/>
        <end position="26"/>
    </location>
</feature>
<evidence type="ECO:0000313" key="4">
    <source>
        <dbReference type="EMBL" id="QUI21041.1"/>
    </source>
</evidence>
<keyword evidence="2" id="KW-0812">Transmembrane</keyword>
<evidence type="ECO:0000256" key="1">
    <source>
        <dbReference type="SAM" id="MobiDB-lite"/>
    </source>
</evidence>
<feature type="region of interest" description="Disordered" evidence="1">
    <location>
        <begin position="181"/>
        <end position="216"/>
    </location>
</feature>
<dbReference type="Proteomes" id="UP000683246">
    <property type="component" value="Chromosome"/>
</dbReference>
<evidence type="ECO:0000256" key="2">
    <source>
        <dbReference type="SAM" id="Phobius"/>
    </source>
</evidence>
<organism evidence="4 5">
    <name type="scientific">Vallitalea pronyensis</name>
    <dbReference type="NCBI Taxonomy" id="1348613"/>
    <lineage>
        <taxon>Bacteria</taxon>
        <taxon>Bacillati</taxon>
        <taxon>Bacillota</taxon>
        <taxon>Clostridia</taxon>
        <taxon>Lachnospirales</taxon>
        <taxon>Vallitaleaceae</taxon>
        <taxon>Vallitalea</taxon>
    </lineage>
</organism>
<keyword evidence="5" id="KW-1185">Reference proteome</keyword>
<name>A0A8J8SEX3_9FIRM</name>
<evidence type="ECO:0000256" key="3">
    <source>
        <dbReference type="SAM" id="SignalP"/>
    </source>
</evidence>